<keyword evidence="6" id="KW-0812">Transmembrane</keyword>
<dbReference type="InterPro" id="IPR050918">
    <property type="entry name" value="CNF-like_PLA2_Inhibitor"/>
</dbReference>
<dbReference type="InterPro" id="IPR016054">
    <property type="entry name" value="LY6_UPA_recep-like"/>
</dbReference>
<protein>
    <submittedName>
        <fullName evidence="9">Urokinase plasminogen activator surface receptor-like</fullName>
    </submittedName>
</protein>
<keyword evidence="9" id="KW-0675">Receptor</keyword>
<dbReference type="AlphaFoldDB" id="A0AAV6PPC1"/>
<dbReference type="PANTHER" id="PTHR20914">
    <property type="entry name" value="LY6/PLAUR DOMAIN-CONTAINING PROTEIN 8"/>
    <property type="match status" value="1"/>
</dbReference>
<keyword evidence="4 7" id="KW-0732">Signal</keyword>
<reference evidence="9 10" key="1">
    <citation type="journal article" date="2021" name="Sci. Rep.">
        <title>Chromosome anchoring in Senegalese sole (Solea senegalensis) reveals sex-associated markers and genome rearrangements in flatfish.</title>
        <authorList>
            <person name="Guerrero-Cozar I."/>
            <person name="Gomez-Garrido J."/>
            <person name="Berbel C."/>
            <person name="Martinez-Blanch J.F."/>
            <person name="Alioto T."/>
            <person name="Claros M.G."/>
            <person name="Gagnaire P.A."/>
            <person name="Manchado M."/>
        </authorList>
    </citation>
    <scope>NUCLEOTIDE SEQUENCE [LARGE SCALE GENOMIC DNA]</scope>
    <source>
        <strain evidence="9">Sse05_10M</strain>
    </source>
</reference>
<evidence type="ECO:0000256" key="3">
    <source>
        <dbReference type="ARBA" id="ARBA00022525"/>
    </source>
</evidence>
<name>A0AAV6PPC1_SOLSE</name>
<dbReference type="GO" id="GO:0016020">
    <property type="term" value="C:membrane"/>
    <property type="evidence" value="ECO:0007669"/>
    <property type="project" value="UniProtKB-SubCell"/>
</dbReference>
<proteinExistence type="predicted"/>
<evidence type="ECO:0000256" key="4">
    <source>
        <dbReference type="ARBA" id="ARBA00022729"/>
    </source>
</evidence>
<evidence type="ECO:0000256" key="6">
    <source>
        <dbReference type="SAM" id="Phobius"/>
    </source>
</evidence>
<feature type="transmembrane region" description="Helical" evidence="6">
    <location>
        <begin position="184"/>
        <end position="204"/>
    </location>
</feature>
<dbReference type="InterPro" id="IPR035076">
    <property type="entry name" value="Toxin/TOLIP"/>
</dbReference>
<feature type="domain" description="UPAR/Ly6" evidence="8">
    <location>
        <begin position="112"/>
        <end position="196"/>
    </location>
</feature>
<comment type="caution">
    <text evidence="9">The sequence shown here is derived from an EMBL/GenBank/DDBJ whole genome shotgun (WGS) entry which is preliminary data.</text>
</comment>
<dbReference type="Pfam" id="PF00021">
    <property type="entry name" value="UPAR_LY6"/>
    <property type="match status" value="1"/>
</dbReference>
<dbReference type="Pfam" id="PF00087">
    <property type="entry name" value="Toxin_TOLIP"/>
    <property type="match status" value="1"/>
</dbReference>
<keyword evidence="3" id="KW-0964">Secreted</keyword>
<evidence type="ECO:0000256" key="2">
    <source>
        <dbReference type="ARBA" id="ARBA00004613"/>
    </source>
</evidence>
<feature type="chain" id="PRO_5043989261" evidence="7">
    <location>
        <begin position="18"/>
        <end position="205"/>
    </location>
</feature>
<evidence type="ECO:0000259" key="8">
    <source>
        <dbReference type="SMART" id="SM00134"/>
    </source>
</evidence>
<dbReference type="EMBL" id="JAGKHQ010000021">
    <property type="protein sequence ID" value="KAG7474544.1"/>
    <property type="molecule type" value="Genomic_DNA"/>
</dbReference>
<comment type="subcellular location">
    <subcellularLocation>
        <location evidence="1">Membrane</location>
    </subcellularLocation>
    <subcellularLocation>
        <location evidence="2">Secreted</location>
    </subcellularLocation>
</comment>
<evidence type="ECO:0000313" key="10">
    <source>
        <dbReference type="Proteomes" id="UP000693946"/>
    </source>
</evidence>
<evidence type="ECO:0000313" key="9">
    <source>
        <dbReference type="EMBL" id="KAG7474544.1"/>
    </source>
</evidence>
<organism evidence="9 10">
    <name type="scientific">Solea senegalensis</name>
    <name type="common">Senegalese sole</name>
    <dbReference type="NCBI Taxonomy" id="28829"/>
    <lineage>
        <taxon>Eukaryota</taxon>
        <taxon>Metazoa</taxon>
        <taxon>Chordata</taxon>
        <taxon>Craniata</taxon>
        <taxon>Vertebrata</taxon>
        <taxon>Euteleostomi</taxon>
        <taxon>Actinopterygii</taxon>
        <taxon>Neopterygii</taxon>
        <taxon>Teleostei</taxon>
        <taxon>Neoteleostei</taxon>
        <taxon>Acanthomorphata</taxon>
        <taxon>Carangaria</taxon>
        <taxon>Pleuronectiformes</taxon>
        <taxon>Pleuronectoidei</taxon>
        <taxon>Soleidae</taxon>
        <taxon>Solea</taxon>
    </lineage>
</organism>
<dbReference type="GO" id="GO:0005576">
    <property type="term" value="C:extracellular region"/>
    <property type="evidence" value="ECO:0007669"/>
    <property type="project" value="UniProtKB-SubCell"/>
</dbReference>
<dbReference type="PANTHER" id="PTHR20914:SF26">
    <property type="entry name" value="PHOSPHOLIPASE A2 INHIBITOR CNF-LIKE"/>
    <property type="match status" value="1"/>
</dbReference>
<feature type="signal peptide" evidence="7">
    <location>
        <begin position="1"/>
        <end position="17"/>
    </location>
</feature>
<accession>A0AAV6PPC1</accession>
<dbReference type="SMART" id="SM00134">
    <property type="entry name" value="LU"/>
    <property type="match status" value="2"/>
</dbReference>
<keyword evidence="10" id="KW-1185">Reference proteome</keyword>
<dbReference type="Proteomes" id="UP000693946">
    <property type="component" value="Linkage Group LG9"/>
</dbReference>
<feature type="domain" description="UPAR/Ly6" evidence="8">
    <location>
        <begin position="18"/>
        <end position="110"/>
    </location>
</feature>
<gene>
    <name evidence="9" type="ORF">JOB18_011908</name>
</gene>
<evidence type="ECO:0000256" key="7">
    <source>
        <dbReference type="SAM" id="SignalP"/>
    </source>
</evidence>
<evidence type="ECO:0000256" key="1">
    <source>
        <dbReference type="ARBA" id="ARBA00004370"/>
    </source>
</evidence>
<keyword evidence="6" id="KW-1133">Transmembrane helix</keyword>
<keyword evidence="5 6" id="KW-0472">Membrane</keyword>
<evidence type="ECO:0000256" key="5">
    <source>
        <dbReference type="ARBA" id="ARBA00023136"/>
    </source>
</evidence>
<sequence>MLLLLIFGIVLLPKAFALKCYECLPGLSACTDTPKDCPSSTHCSAMRVISYAGSSKLSELSMKTCALAEQCVEGSINFGVSKTVLSTKCCTSELCNKQPAPDPPKNNPNGKKCYRCDGKTCTGTLNCEGNEDYCVSSEVDVGGNKMTMKGCASKSLCSSKGSAQIAEGLGSELSCCQGNYCNSAGAAIASLVILVAPLISLVLFS</sequence>